<dbReference type="GO" id="GO:0003677">
    <property type="term" value="F:DNA binding"/>
    <property type="evidence" value="ECO:0007669"/>
    <property type="project" value="InterPro"/>
</dbReference>
<dbReference type="NCBIfam" id="NF009688">
    <property type="entry name" value="PRK13209.1"/>
    <property type="match status" value="1"/>
</dbReference>
<dbReference type="GO" id="GO:0006281">
    <property type="term" value="P:DNA repair"/>
    <property type="evidence" value="ECO:0007669"/>
    <property type="project" value="InterPro"/>
</dbReference>
<dbReference type="GeneID" id="64218712"/>
<dbReference type="GO" id="GO:0034015">
    <property type="term" value="F:L-ribulose-5-phosphate 3-epimerase activity"/>
    <property type="evidence" value="ECO:0007669"/>
    <property type="project" value="TreeGrafter"/>
</dbReference>
<proteinExistence type="predicted"/>
<feature type="domain" description="Xylose isomerase-like TIM barrel" evidence="3">
    <location>
        <begin position="23"/>
        <end position="273"/>
    </location>
</feature>
<dbReference type="GO" id="GO:0019852">
    <property type="term" value="P:L-ascorbic acid metabolic process"/>
    <property type="evidence" value="ECO:0007669"/>
    <property type="project" value="TreeGrafter"/>
</dbReference>
<dbReference type="Gene3D" id="3.20.20.150">
    <property type="entry name" value="Divalent-metal-dependent TIM barrel enzymes"/>
    <property type="match status" value="1"/>
</dbReference>
<keyword evidence="1 4" id="KW-0413">Isomerase</keyword>
<evidence type="ECO:0000259" key="3">
    <source>
        <dbReference type="Pfam" id="PF01261"/>
    </source>
</evidence>
<reference evidence="5" key="1">
    <citation type="submission" date="2017-02" db="EMBL/GenBank/DDBJ databases">
        <title>Delineation of Paenibacillus larvae strains originating from foulbrood outbreaks.</title>
        <authorList>
            <person name="Beims H."/>
            <person name="Bunk B."/>
            <person name="Sproeer C."/>
            <person name="Mohr K.I."/>
            <person name="Pradella S."/>
            <person name="Guenther G."/>
            <person name="Rohde M."/>
            <person name="von der Ohe W."/>
            <person name="Steinert M."/>
        </authorList>
    </citation>
    <scope>NUCLEOTIDE SEQUENCE [LARGE SCALE GENOMIC DNA]</scope>
    <source>
        <strain evidence="5">Eric_III</strain>
    </source>
</reference>
<sequence length="293" mass="33338">MNPIGIYEKALPGGISWLERLLIAKELGFDFVEMSVDETDERLSRLDWIKEERREFILASLETGVRVPTMCLSGHRRYPLGSHDPAIRTKGLSLMNKAIELADDLGIRVVQLAGYDVYYESKDETTRQYFIDNLKLACTWAQERQVILAIEIMDDPFINSITSYLSIAAEVGSPWLYVYPDIGNLSAWDNNVIAELNRGKYDIVAVHLKDTLKATSEFKGKFKDVPFGDGCVEFLSALKTLKALDYHGPFMIEMWSEKSEDYRNEIAEALTFLLPKLEEAGYDYGNKFCANET</sequence>
<evidence type="ECO:0000256" key="1">
    <source>
        <dbReference type="ARBA" id="ARBA00023235"/>
    </source>
</evidence>
<dbReference type="InterPro" id="IPR004560">
    <property type="entry name" value="L-Ru-5P_3-Epase"/>
</dbReference>
<protein>
    <recommendedName>
        <fullName evidence="2">L-ribulose-5-phosphate 3-epimerase</fullName>
    </recommendedName>
</protein>
<dbReference type="RefSeq" id="WP_077997412.1">
    <property type="nucleotide sequence ID" value="NZ_CP019655.1"/>
</dbReference>
<dbReference type="PANTHER" id="PTHR43489">
    <property type="entry name" value="ISOMERASE"/>
    <property type="match status" value="1"/>
</dbReference>
<dbReference type="InterPro" id="IPR013022">
    <property type="entry name" value="Xyl_isomerase-like_TIM-brl"/>
</dbReference>
<dbReference type="CDD" id="cd00019">
    <property type="entry name" value="AP2Ec"/>
    <property type="match status" value="1"/>
</dbReference>
<dbReference type="NCBIfam" id="TIGR00542">
    <property type="entry name" value="hxl6Piso_put"/>
    <property type="match status" value="1"/>
</dbReference>
<dbReference type="InterPro" id="IPR050417">
    <property type="entry name" value="Sugar_Epim/Isomerase"/>
</dbReference>
<evidence type="ECO:0000256" key="2">
    <source>
        <dbReference type="NCBIfam" id="TIGR00542"/>
    </source>
</evidence>
<dbReference type="InterPro" id="IPR036237">
    <property type="entry name" value="Xyl_isomerase-like_sf"/>
</dbReference>
<dbReference type="InterPro" id="IPR001719">
    <property type="entry name" value="AP_endonuc_2"/>
</dbReference>
<dbReference type="NCBIfam" id="NF009689">
    <property type="entry name" value="PRK13210.1"/>
    <property type="match status" value="1"/>
</dbReference>
<name>A0A2L1TZP5_9BACL</name>
<dbReference type="PANTHER" id="PTHR43489:SF1">
    <property type="entry name" value="L-RIBULOSE-5-PHOSPHATE 3-EPIMERASE SGBU-RELATED"/>
    <property type="match status" value="1"/>
</dbReference>
<dbReference type="EMBL" id="CP019655">
    <property type="protein sequence ID" value="AVF26142.1"/>
    <property type="molecule type" value="Genomic_DNA"/>
</dbReference>
<dbReference type="SUPFAM" id="SSF51658">
    <property type="entry name" value="Xylose isomerase-like"/>
    <property type="match status" value="1"/>
</dbReference>
<dbReference type="AlphaFoldDB" id="A0A2L1TZP5"/>
<dbReference type="Proteomes" id="UP000239833">
    <property type="component" value="Chromosome"/>
</dbReference>
<accession>A0A2L1TZP5</accession>
<dbReference type="GO" id="GO:0016861">
    <property type="term" value="F:intramolecular oxidoreductase activity, interconverting aldoses and ketoses"/>
    <property type="evidence" value="ECO:0007669"/>
    <property type="project" value="InterPro"/>
</dbReference>
<dbReference type="Pfam" id="PF01261">
    <property type="entry name" value="AP_endonuc_2"/>
    <property type="match status" value="1"/>
</dbReference>
<evidence type="ECO:0000313" key="4">
    <source>
        <dbReference type="EMBL" id="AVF26142.1"/>
    </source>
</evidence>
<dbReference type="GO" id="GO:0008270">
    <property type="term" value="F:zinc ion binding"/>
    <property type="evidence" value="ECO:0007669"/>
    <property type="project" value="InterPro"/>
</dbReference>
<organism evidence="4 5">
    <name type="scientific">Paenibacillus larvae subsp. larvae</name>
    <dbReference type="NCBI Taxonomy" id="147375"/>
    <lineage>
        <taxon>Bacteria</taxon>
        <taxon>Bacillati</taxon>
        <taxon>Bacillota</taxon>
        <taxon>Bacilli</taxon>
        <taxon>Bacillales</taxon>
        <taxon>Paenibacillaceae</taxon>
        <taxon>Paenibacillus</taxon>
    </lineage>
</organism>
<gene>
    <name evidence="4" type="primary">ulaE</name>
    <name evidence="4" type="ORF">ERICIII_01973</name>
</gene>
<evidence type="ECO:0000313" key="5">
    <source>
        <dbReference type="Proteomes" id="UP000239833"/>
    </source>
</evidence>